<dbReference type="InterPro" id="IPR003594">
    <property type="entry name" value="HATPase_dom"/>
</dbReference>
<comment type="caution">
    <text evidence="14">The sequence shown here is derived from an EMBL/GenBank/DDBJ whole genome shotgun (WGS) entry which is preliminary data.</text>
</comment>
<dbReference type="SUPFAM" id="SSF55874">
    <property type="entry name" value="ATPase domain of HSP90 chaperone/DNA topoisomerase II/histidine kinase"/>
    <property type="match status" value="1"/>
</dbReference>
<organism evidence="14 15">
    <name type="scientific">Nocardioides mangrovi</name>
    <dbReference type="NCBI Taxonomy" id="2874580"/>
    <lineage>
        <taxon>Bacteria</taxon>
        <taxon>Bacillati</taxon>
        <taxon>Actinomycetota</taxon>
        <taxon>Actinomycetes</taxon>
        <taxon>Propionibacteriales</taxon>
        <taxon>Nocardioidaceae</taxon>
        <taxon>Nocardioides</taxon>
    </lineage>
</organism>
<evidence type="ECO:0000313" key="14">
    <source>
        <dbReference type="EMBL" id="MBZ5736577.1"/>
    </source>
</evidence>
<evidence type="ECO:0000256" key="7">
    <source>
        <dbReference type="ARBA" id="ARBA00022777"/>
    </source>
</evidence>
<evidence type="ECO:0000256" key="3">
    <source>
        <dbReference type="ARBA" id="ARBA00012438"/>
    </source>
</evidence>
<dbReference type="Gene3D" id="1.10.287.130">
    <property type="match status" value="1"/>
</dbReference>
<dbReference type="Gene3D" id="3.30.565.10">
    <property type="entry name" value="Histidine kinase-like ATPase, C-terminal domain"/>
    <property type="match status" value="1"/>
</dbReference>
<dbReference type="InterPro" id="IPR003661">
    <property type="entry name" value="HisK_dim/P_dom"/>
</dbReference>
<dbReference type="GO" id="GO:0016301">
    <property type="term" value="F:kinase activity"/>
    <property type="evidence" value="ECO:0007669"/>
    <property type="project" value="UniProtKB-KW"/>
</dbReference>
<sequence length="554" mass="59324">MTRLVAPVLARVAVVAGLMTLVAIVGIAVSGAAVDRLDDELRPAVASNQAVLQDLTSMSAAVEAWSSTGRGSAADDYQQALVQLPAHEQTVREYAAGDRELTALAEGQERAAQTWIAEYAGPRMDAEGGTPASGAEIRKGTAAFDDLRAANRATTEALESRVRSSTDAMSWLLKGTALAVLAVALVGYFVVARSRRKLMAELSQPLLDLEKVVSRMRDEPDVRAKPAGPKEVQAIAQAINDLADAQSRAKAVEVWIQKEMRTLDTAKDDFVSNVSHELRTPLTTISGYLEMVAEEFEDALEPRHERMLEATRRNVARLKMLIDDLLTLSQAEGRASQMEVIDLTGLVREVVMDVKITAARRGIEIGVVTPVAPVAVLADRAMLHRAFLNVVTNAVKFSHDDGRVRVELRADGAEVAVAVTDEGIGIPASEIDRLGTRFFRASNAVTNEIAGTGLGVRMTQTIVDKHQGSVLFSSEEGAGTTVTVRLPQQSASVPTVTPIPITRTPVPVPTPRALEPVPAPAVTRETSPEPSGEVDPADAGELPRIVPAFARRRS</sequence>
<reference evidence="14 15" key="1">
    <citation type="submission" date="2021-09" db="EMBL/GenBank/DDBJ databases">
        <title>Whole genome sequence of Nocardioides sp. GBK3QG-3.</title>
        <authorList>
            <person name="Tuo L."/>
        </authorList>
    </citation>
    <scope>NUCLEOTIDE SEQUENCE [LARGE SCALE GENOMIC DNA]</scope>
    <source>
        <strain evidence="14 15">GBK3QG-3</strain>
    </source>
</reference>
<accession>A0ABS7U6Y0</accession>
<dbReference type="InterPro" id="IPR050736">
    <property type="entry name" value="Sensor_HK_Regulatory"/>
</dbReference>
<dbReference type="InterPro" id="IPR036097">
    <property type="entry name" value="HisK_dim/P_sf"/>
</dbReference>
<evidence type="ECO:0000256" key="5">
    <source>
        <dbReference type="ARBA" id="ARBA00022679"/>
    </source>
</evidence>
<evidence type="ECO:0000256" key="8">
    <source>
        <dbReference type="ARBA" id="ARBA00022989"/>
    </source>
</evidence>
<feature type="domain" description="Histidine kinase" evidence="12">
    <location>
        <begin position="273"/>
        <end position="490"/>
    </location>
</feature>
<dbReference type="Pfam" id="PF02518">
    <property type="entry name" value="HATPase_c"/>
    <property type="match status" value="1"/>
</dbReference>
<dbReference type="SMART" id="SM00387">
    <property type="entry name" value="HATPase_c"/>
    <property type="match status" value="1"/>
</dbReference>
<feature type="domain" description="HAMP" evidence="13">
    <location>
        <begin position="200"/>
        <end position="251"/>
    </location>
</feature>
<dbReference type="InterPro" id="IPR036890">
    <property type="entry name" value="HATPase_C_sf"/>
</dbReference>
<dbReference type="PANTHER" id="PTHR43711:SF26">
    <property type="entry name" value="SENSOR HISTIDINE KINASE RCSC"/>
    <property type="match status" value="1"/>
</dbReference>
<proteinExistence type="predicted"/>
<dbReference type="SUPFAM" id="SSF47384">
    <property type="entry name" value="Homodimeric domain of signal transducing histidine kinase"/>
    <property type="match status" value="1"/>
</dbReference>
<keyword evidence="7 14" id="KW-0418">Kinase</keyword>
<evidence type="ECO:0000256" key="1">
    <source>
        <dbReference type="ARBA" id="ARBA00000085"/>
    </source>
</evidence>
<dbReference type="CDD" id="cd00082">
    <property type="entry name" value="HisKA"/>
    <property type="match status" value="1"/>
</dbReference>
<evidence type="ECO:0000256" key="10">
    <source>
        <dbReference type="SAM" id="MobiDB-lite"/>
    </source>
</evidence>
<dbReference type="InterPro" id="IPR005467">
    <property type="entry name" value="His_kinase_dom"/>
</dbReference>
<feature type="transmembrane region" description="Helical" evidence="11">
    <location>
        <begin position="12"/>
        <end position="34"/>
    </location>
</feature>
<name>A0ABS7U6Y0_9ACTN</name>
<feature type="region of interest" description="Disordered" evidence="10">
    <location>
        <begin position="495"/>
        <end position="554"/>
    </location>
</feature>
<keyword evidence="6 11" id="KW-0812">Transmembrane</keyword>
<keyword evidence="11" id="KW-0472">Membrane</keyword>
<feature type="compositionally biased region" description="Low complexity" evidence="10">
    <location>
        <begin position="495"/>
        <end position="505"/>
    </location>
</feature>
<dbReference type="Proteomes" id="UP000780875">
    <property type="component" value="Unassembled WGS sequence"/>
</dbReference>
<dbReference type="PANTHER" id="PTHR43711">
    <property type="entry name" value="TWO-COMPONENT HISTIDINE KINASE"/>
    <property type="match status" value="1"/>
</dbReference>
<evidence type="ECO:0000256" key="4">
    <source>
        <dbReference type="ARBA" id="ARBA00022553"/>
    </source>
</evidence>
<dbReference type="Pfam" id="PF00512">
    <property type="entry name" value="HisKA"/>
    <property type="match status" value="1"/>
</dbReference>
<keyword evidence="15" id="KW-1185">Reference proteome</keyword>
<evidence type="ECO:0000259" key="12">
    <source>
        <dbReference type="PROSITE" id="PS50109"/>
    </source>
</evidence>
<keyword evidence="8 11" id="KW-1133">Transmembrane helix</keyword>
<keyword evidence="5" id="KW-0808">Transferase</keyword>
<comment type="subcellular location">
    <subcellularLocation>
        <location evidence="2">Cell membrane</location>
    </subcellularLocation>
</comment>
<dbReference type="PROSITE" id="PS50109">
    <property type="entry name" value="HIS_KIN"/>
    <property type="match status" value="1"/>
</dbReference>
<evidence type="ECO:0000256" key="9">
    <source>
        <dbReference type="ARBA" id="ARBA00023012"/>
    </source>
</evidence>
<dbReference type="EMBL" id="JAIQZJ010000001">
    <property type="protein sequence ID" value="MBZ5736577.1"/>
    <property type="molecule type" value="Genomic_DNA"/>
</dbReference>
<gene>
    <name evidence="14" type="ORF">K8U61_00275</name>
</gene>
<protein>
    <recommendedName>
        <fullName evidence="3">histidine kinase</fullName>
        <ecNumber evidence="3">2.7.13.3</ecNumber>
    </recommendedName>
</protein>
<keyword evidence="9" id="KW-0902">Two-component regulatory system</keyword>
<evidence type="ECO:0000259" key="13">
    <source>
        <dbReference type="PROSITE" id="PS50885"/>
    </source>
</evidence>
<keyword evidence="4" id="KW-0597">Phosphoprotein</keyword>
<dbReference type="SMART" id="SM00388">
    <property type="entry name" value="HisKA"/>
    <property type="match status" value="1"/>
</dbReference>
<feature type="transmembrane region" description="Helical" evidence="11">
    <location>
        <begin position="171"/>
        <end position="191"/>
    </location>
</feature>
<evidence type="ECO:0000256" key="6">
    <source>
        <dbReference type="ARBA" id="ARBA00022692"/>
    </source>
</evidence>
<dbReference type="PROSITE" id="PS50885">
    <property type="entry name" value="HAMP"/>
    <property type="match status" value="1"/>
</dbReference>
<dbReference type="InterPro" id="IPR004358">
    <property type="entry name" value="Sig_transdc_His_kin-like_C"/>
</dbReference>
<evidence type="ECO:0000256" key="2">
    <source>
        <dbReference type="ARBA" id="ARBA00004236"/>
    </source>
</evidence>
<evidence type="ECO:0000313" key="15">
    <source>
        <dbReference type="Proteomes" id="UP000780875"/>
    </source>
</evidence>
<dbReference type="PRINTS" id="PR00344">
    <property type="entry name" value="BCTRLSENSOR"/>
</dbReference>
<dbReference type="InterPro" id="IPR003660">
    <property type="entry name" value="HAMP_dom"/>
</dbReference>
<dbReference type="EC" id="2.7.13.3" evidence="3"/>
<dbReference type="RefSeq" id="WP_224120952.1">
    <property type="nucleotide sequence ID" value="NZ_JAIQZJ010000001.1"/>
</dbReference>
<evidence type="ECO:0000256" key="11">
    <source>
        <dbReference type="SAM" id="Phobius"/>
    </source>
</evidence>
<comment type="catalytic activity">
    <reaction evidence="1">
        <text>ATP + protein L-histidine = ADP + protein N-phospho-L-histidine.</text>
        <dbReference type="EC" id="2.7.13.3"/>
    </reaction>
</comment>